<name>A0A4Z2GQ80_9TELE</name>
<accession>A0A4Z2GQ80</accession>
<gene>
    <name evidence="2" type="ORF">EYF80_034878</name>
</gene>
<keyword evidence="3" id="KW-1185">Reference proteome</keyword>
<evidence type="ECO:0000313" key="3">
    <source>
        <dbReference type="Proteomes" id="UP000314294"/>
    </source>
</evidence>
<comment type="caution">
    <text evidence="2">The sequence shown here is derived from an EMBL/GenBank/DDBJ whole genome shotgun (WGS) entry which is preliminary data.</text>
</comment>
<evidence type="ECO:0000313" key="2">
    <source>
        <dbReference type="EMBL" id="TNN54933.1"/>
    </source>
</evidence>
<reference evidence="2 3" key="1">
    <citation type="submission" date="2019-03" db="EMBL/GenBank/DDBJ databases">
        <title>First draft genome of Liparis tanakae, snailfish: a comprehensive survey of snailfish specific genes.</title>
        <authorList>
            <person name="Kim W."/>
            <person name="Song I."/>
            <person name="Jeong J.-H."/>
            <person name="Kim D."/>
            <person name="Kim S."/>
            <person name="Ryu S."/>
            <person name="Song J.Y."/>
            <person name="Lee S.K."/>
        </authorList>
    </citation>
    <scope>NUCLEOTIDE SEQUENCE [LARGE SCALE GENOMIC DNA]</scope>
    <source>
        <tissue evidence="2">Muscle</tissue>
    </source>
</reference>
<proteinExistence type="predicted"/>
<evidence type="ECO:0000256" key="1">
    <source>
        <dbReference type="SAM" id="MobiDB-lite"/>
    </source>
</evidence>
<sequence>MGNGGFKAYEYYSKDYNFFWILRETTSAQCFSRRKSQKIRPIRALTHAVWPVPGCSARTTEGGRLLRGQETSHVAGVVQQGEAPGGLTGRSGGDRRRGGGFVLTAAHSAAASAARDGALTHCWVKSGGEVTDVFGGTGGFGSRLFTPTLLRPSSSSFVLPGVRSRGRLDADGILWIPRPLSSQHRWLQEYLRGNSGRVELCGTSWKQRDLTKAASWTLSPYAALRLTLWRGESRRRREPSRAANTERVRAGLPGSVPPVPPDRISSPNRVCAGLCGAAEHRDLGESIRMSSRPRKKPRATPRARPEQ</sequence>
<dbReference type="AlphaFoldDB" id="A0A4Z2GQ80"/>
<dbReference type="EMBL" id="SRLO01000471">
    <property type="protein sequence ID" value="TNN54933.1"/>
    <property type="molecule type" value="Genomic_DNA"/>
</dbReference>
<organism evidence="2 3">
    <name type="scientific">Liparis tanakae</name>
    <name type="common">Tanaka's snailfish</name>
    <dbReference type="NCBI Taxonomy" id="230148"/>
    <lineage>
        <taxon>Eukaryota</taxon>
        <taxon>Metazoa</taxon>
        <taxon>Chordata</taxon>
        <taxon>Craniata</taxon>
        <taxon>Vertebrata</taxon>
        <taxon>Euteleostomi</taxon>
        <taxon>Actinopterygii</taxon>
        <taxon>Neopterygii</taxon>
        <taxon>Teleostei</taxon>
        <taxon>Neoteleostei</taxon>
        <taxon>Acanthomorphata</taxon>
        <taxon>Eupercaria</taxon>
        <taxon>Perciformes</taxon>
        <taxon>Cottioidei</taxon>
        <taxon>Cottales</taxon>
        <taxon>Liparidae</taxon>
        <taxon>Liparis</taxon>
    </lineage>
</organism>
<feature type="region of interest" description="Disordered" evidence="1">
    <location>
        <begin position="234"/>
        <end position="267"/>
    </location>
</feature>
<feature type="region of interest" description="Disordered" evidence="1">
    <location>
        <begin position="282"/>
        <end position="307"/>
    </location>
</feature>
<feature type="compositionally biased region" description="Basic residues" evidence="1">
    <location>
        <begin position="291"/>
        <end position="301"/>
    </location>
</feature>
<protein>
    <submittedName>
        <fullName evidence="2">Uncharacterized protein</fullName>
    </submittedName>
</protein>
<dbReference type="Proteomes" id="UP000314294">
    <property type="component" value="Unassembled WGS sequence"/>
</dbReference>